<dbReference type="InterPro" id="IPR051395">
    <property type="entry name" value="Cytochrome_c_Peroxidase/MauG"/>
</dbReference>
<dbReference type="InterPro" id="IPR036909">
    <property type="entry name" value="Cyt_c-like_dom_sf"/>
</dbReference>
<sequence length="400" mass="43386">MKNKAYLILIVMTLGISTLTSCEDILTDAPADEEILDGPVEGLTSSEMLEFLEGDVAFNEEVFTTETGLGPLFVSTSCVSCHAGDGKGHPFTTLTRFGQTDATGNQFMHLGAPQLQNRALPGYLPEQIPAGATSAKFMPPANTGLGFLAALTDAQILANADPNDNNGDGISGVPNYITPPAFFLPKWFHQEINGKYIGRYGKKAAAIDLLHQTVNAYNQDMGITSSFSPIDTYSGLEIDPEVSNKTVNSVVFYLRTLKAPKRRNQNDAEVQAGEALFSNLKCAECHKPQWTTPNSDIASLSNKTFYPYTDLLLHDMGSGLNDGYTEGTALTSEWRTPPLWGIGLAKKSQGGQYFLLHDGRARSIEEAILMHGGEANSSKNAYQQLTSGEKQKLIKFIESL</sequence>
<accession>A0A1M6H6S2</accession>
<feature type="domain" description="Cytochrome c" evidence="6">
    <location>
        <begin position="54"/>
        <end position="181"/>
    </location>
</feature>
<proteinExistence type="predicted"/>
<feature type="signal peptide" evidence="5">
    <location>
        <begin position="1"/>
        <end position="22"/>
    </location>
</feature>
<dbReference type="OrthoDB" id="9805202at2"/>
<dbReference type="GO" id="GO:0004130">
    <property type="term" value="F:cytochrome-c peroxidase activity"/>
    <property type="evidence" value="ECO:0007669"/>
    <property type="project" value="TreeGrafter"/>
</dbReference>
<keyword evidence="5" id="KW-0732">Signal</keyword>
<evidence type="ECO:0000313" key="7">
    <source>
        <dbReference type="EMBL" id="SHJ17866.1"/>
    </source>
</evidence>
<dbReference type="InterPro" id="IPR009056">
    <property type="entry name" value="Cyt_c-like_dom"/>
</dbReference>
<dbReference type="Gene3D" id="1.10.760.10">
    <property type="entry name" value="Cytochrome c-like domain"/>
    <property type="match status" value="1"/>
</dbReference>
<dbReference type="Proteomes" id="UP000184488">
    <property type="component" value="Unassembled WGS sequence"/>
</dbReference>
<feature type="chain" id="PRO_5009918005" evidence="5">
    <location>
        <begin position="23"/>
        <end position="400"/>
    </location>
</feature>
<dbReference type="Pfam" id="PF06537">
    <property type="entry name" value="DHOR"/>
    <property type="match status" value="1"/>
</dbReference>
<keyword evidence="8" id="KW-1185">Reference proteome</keyword>
<evidence type="ECO:0000256" key="3">
    <source>
        <dbReference type="ARBA" id="ARBA00023004"/>
    </source>
</evidence>
<feature type="domain" description="Cytochrome c" evidence="6">
    <location>
        <begin position="268"/>
        <end position="400"/>
    </location>
</feature>
<gene>
    <name evidence="7" type="ORF">SAMN05444363_2890</name>
</gene>
<dbReference type="PROSITE" id="PS51257">
    <property type="entry name" value="PROKAR_LIPOPROTEIN"/>
    <property type="match status" value="1"/>
</dbReference>
<dbReference type="PANTHER" id="PTHR30600">
    <property type="entry name" value="CYTOCHROME C PEROXIDASE-RELATED"/>
    <property type="match status" value="1"/>
</dbReference>
<dbReference type="PANTHER" id="PTHR30600:SF4">
    <property type="entry name" value="CYTOCHROME C DOMAIN-CONTAINING PROTEIN"/>
    <property type="match status" value="1"/>
</dbReference>
<dbReference type="RefSeq" id="WP_035118371.1">
    <property type="nucleotide sequence ID" value="NZ_FQZI01000007.1"/>
</dbReference>
<dbReference type="EMBL" id="FQZI01000007">
    <property type="protein sequence ID" value="SHJ17866.1"/>
    <property type="molecule type" value="Genomic_DNA"/>
</dbReference>
<evidence type="ECO:0000259" key="6">
    <source>
        <dbReference type="PROSITE" id="PS51007"/>
    </source>
</evidence>
<evidence type="ECO:0000256" key="4">
    <source>
        <dbReference type="PROSITE-ProRule" id="PRU00433"/>
    </source>
</evidence>
<reference evidence="8" key="1">
    <citation type="submission" date="2016-11" db="EMBL/GenBank/DDBJ databases">
        <authorList>
            <person name="Varghese N."/>
            <person name="Submissions S."/>
        </authorList>
    </citation>
    <scope>NUCLEOTIDE SEQUENCE [LARGE SCALE GENOMIC DNA]</scope>
    <source>
        <strain evidence="8">DSM 18829</strain>
    </source>
</reference>
<keyword evidence="3 4" id="KW-0408">Iron</keyword>
<evidence type="ECO:0000256" key="1">
    <source>
        <dbReference type="ARBA" id="ARBA00022617"/>
    </source>
</evidence>
<keyword evidence="2 4" id="KW-0479">Metal-binding</keyword>
<dbReference type="PROSITE" id="PS51007">
    <property type="entry name" value="CYTC"/>
    <property type="match status" value="2"/>
</dbReference>
<protein>
    <submittedName>
        <fullName evidence="7">CxxC motif-containing protein, DUF1111 family</fullName>
    </submittedName>
</protein>
<dbReference type="GO" id="GO:0009055">
    <property type="term" value="F:electron transfer activity"/>
    <property type="evidence" value="ECO:0007669"/>
    <property type="project" value="InterPro"/>
</dbReference>
<dbReference type="AlphaFoldDB" id="A0A1M6H6S2"/>
<dbReference type="GO" id="GO:0046872">
    <property type="term" value="F:metal ion binding"/>
    <property type="evidence" value="ECO:0007669"/>
    <property type="project" value="UniProtKB-KW"/>
</dbReference>
<organism evidence="7 8">
    <name type="scientific">Flavobacterium terrae</name>
    <dbReference type="NCBI Taxonomy" id="415425"/>
    <lineage>
        <taxon>Bacteria</taxon>
        <taxon>Pseudomonadati</taxon>
        <taxon>Bacteroidota</taxon>
        <taxon>Flavobacteriia</taxon>
        <taxon>Flavobacteriales</taxon>
        <taxon>Flavobacteriaceae</taxon>
        <taxon>Flavobacterium</taxon>
    </lineage>
</organism>
<keyword evidence="1 4" id="KW-0349">Heme</keyword>
<name>A0A1M6H6S2_9FLAO</name>
<evidence type="ECO:0000313" key="8">
    <source>
        <dbReference type="Proteomes" id="UP000184488"/>
    </source>
</evidence>
<dbReference type="InterPro" id="IPR010538">
    <property type="entry name" value="DHOR"/>
</dbReference>
<evidence type="ECO:0000256" key="2">
    <source>
        <dbReference type="ARBA" id="ARBA00022723"/>
    </source>
</evidence>
<dbReference type="STRING" id="415425.SAMN05444363_2890"/>
<evidence type="ECO:0000256" key="5">
    <source>
        <dbReference type="SAM" id="SignalP"/>
    </source>
</evidence>
<dbReference type="GO" id="GO:0020037">
    <property type="term" value="F:heme binding"/>
    <property type="evidence" value="ECO:0007669"/>
    <property type="project" value="InterPro"/>
</dbReference>
<dbReference type="SUPFAM" id="SSF46626">
    <property type="entry name" value="Cytochrome c"/>
    <property type="match status" value="1"/>
</dbReference>